<evidence type="ECO:0000259" key="3">
    <source>
        <dbReference type="PROSITE" id="PS01031"/>
    </source>
</evidence>
<evidence type="ECO:0000313" key="5">
    <source>
        <dbReference type="Proteomes" id="UP001218188"/>
    </source>
</evidence>
<keyword evidence="5" id="KW-1185">Reference proteome</keyword>
<evidence type="ECO:0000256" key="1">
    <source>
        <dbReference type="PROSITE-ProRule" id="PRU00285"/>
    </source>
</evidence>
<dbReference type="PROSITE" id="PS01031">
    <property type="entry name" value="SHSP"/>
    <property type="match status" value="1"/>
</dbReference>
<gene>
    <name evidence="4" type="ORF">C8F04DRAFT_975315</name>
</gene>
<dbReference type="CDD" id="cd06464">
    <property type="entry name" value="ACD_sHsps-like"/>
    <property type="match status" value="1"/>
</dbReference>
<comment type="caution">
    <text evidence="4">The sequence shown here is derived from an EMBL/GenBank/DDBJ whole genome shotgun (WGS) entry which is preliminary data.</text>
</comment>
<organism evidence="4 5">
    <name type="scientific">Mycena alexandri</name>
    <dbReference type="NCBI Taxonomy" id="1745969"/>
    <lineage>
        <taxon>Eukaryota</taxon>
        <taxon>Fungi</taxon>
        <taxon>Dikarya</taxon>
        <taxon>Basidiomycota</taxon>
        <taxon>Agaricomycotina</taxon>
        <taxon>Agaricomycetes</taxon>
        <taxon>Agaricomycetidae</taxon>
        <taxon>Agaricales</taxon>
        <taxon>Marasmiineae</taxon>
        <taxon>Mycenaceae</taxon>
        <taxon>Mycena</taxon>
    </lineage>
</organism>
<dbReference type="InterPro" id="IPR002068">
    <property type="entry name" value="A-crystallin/Hsp20_dom"/>
</dbReference>
<dbReference type="AlphaFoldDB" id="A0AAD6S1X1"/>
<dbReference type="InterPro" id="IPR008978">
    <property type="entry name" value="HSP20-like_chaperone"/>
</dbReference>
<feature type="domain" description="SHSP" evidence="3">
    <location>
        <begin position="1"/>
        <end position="120"/>
    </location>
</feature>
<dbReference type="EMBL" id="JARJCM010000285">
    <property type="protein sequence ID" value="KAJ7019726.1"/>
    <property type="molecule type" value="Genomic_DNA"/>
</dbReference>
<comment type="similarity">
    <text evidence="1 2">Belongs to the small heat shock protein (HSP20) family.</text>
</comment>
<protein>
    <recommendedName>
        <fullName evidence="3">SHSP domain-containing protein</fullName>
    </recommendedName>
</protein>
<reference evidence="4" key="1">
    <citation type="submission" date="2023-03" db="EMBL/GenBank/DDBJ databases">
        <title>Massive genome expansion in bonnet fungi (Mycena s.s.) driven by repeated elements and novel gene families across ecological guilds.</title>
        <authorList>
            <consortium name="Lawrence Berkeley National Laboratory"/>
            <person name="Harder C.B."/>
            <person name="Miyauchi S."/>
            <person name="Viragh M."/>
            <person name="Kuo A."/>
            <person name="Thoen E."/>
            <person name="Andreopoulos B."/>
            <person name="Lu D."/>
            <person name="Skrede I."/>
            <person name="Drula E."/>
            <person name="Henrissat B."/>
            <person name="Morin E."/>
            <person name="Kohler A."/>
            <person name="Barry K."/>
            <person name="LaButti K."/>
            <person name="Morin E."/>
            <person name="Salamov A."/>
            <person name="Lipzen A."/>
            <person name="Mereny Z."/>
            <person name="Hegedus B."/>
            <person name="Baldrian P."/>
            <person name="Stursova M."/>
            <person name="Weitz H."/>
            <person name="Taylor A."/>
            <person name="Grigoriev I.V."/>
            <person name="Nagy L.G."/>
            <person name="Martin F."/>
            <person name="Kauserud H."/>
        </authorList>
    </citation>
    <scope>NUCLEOTIDE SEQUENCE</scope>
    <source>
        <strain evidence="4">CBHHK200</strain>
    </source>
</reference>
<proteinExistence type="inferred from homology"/>
<dbReference type="Pfam" id="PF00011">
    <property type="entry name" value="HSP20"/>
    <property type="match status" value="1"/>
</dbReference>
<name>A0AAD6S1X1_9AGAR</name>
<feature type="non-terminal residue" evidence="4">
    <location>
        <position position="1"/>
    </location>
</feature>
<dbReference type="SUPFAM" id="SSF49764">
    <property type="entry name" value="HSP20-like chaperones"/>
    <property type="match status" value="1"/>
</dbReference>
<accession>A0AAD6S1X1</accession>
<evidence type="ECO:0000313" key="4">
    <source>
        <dbReference type="EMBL" id="KAJ7019726.1"/>
    </source>
</evidence>
<sequence>RYTIRTDTQYDPTTRVLTALLELPGMKRRDLRITLATTPFNRVRQVTVSGTLASTSIVVARTLGPVLRERKYGSFTRAFAVPAETKPDDIDAVMEDGILILKIQCGLPAASADEREIPIR</sequence>
<evidence type="ECO:0000256" key="2">
    <source>
        <dbReference type="RuleBase" id="RU003616"/>
    </source>
</evidence>
<dbReference type="Proteomes" id="UP001218188">
    <property type="component" value="Unassembled WGS sequence"/>
</dbReference>
<dbReference type="Gene3D" id="2.60.40.790">
    <property type="match status" value="1"/>
</dbReference>